<dbReference type="Pfam" id="PF08032">
    <property type="entry name" value="SpoU_sub_bind"/>
    <property type="match status" value="1"/>
</dbReference>
<evidence type="ECO:0000256" key="2">
    <source>
        <dbReference type="ARBA" id="ARBA00022603"/>
    </source>
</evidence>
<dbReference type="Gene3D" id="3.40.1280.10">
    <property type="match status" value="1"/>
</dbReference>
<evidence type="ECO:0000313" key="6">
    <source>
        <dbReference type="EMBL" id="EHG22661.1"/>
    </source>
</evidence>
<dbReference type="RefSeq" id="WP_006691500.1">
    <property type="nucleotide sequence ID" value="NZ_JH376797.1"/>
</dbReference>
<dbReference type="GO" id="GO:0008173">
    <property type="term" value="F:RNA methyltransferase activity"/>
    <property type="evidence" value="ECO:0007669"/>
    <property type="project" value="InterPro"/>
</dbReference>
<dbReference type="SMART" id="SM00967">
    <property type="entry name" value="SpoU_sub_bind"/>
    <property type="match status" value="1"/>
</dbReference>
<dbReference type="PATRIC" id="fig|679201.3.peg.45"/>
<feature type="domain" description="RNA 2-O ribose methyltransferase substrate binding" evidence="5">
    <location>
        <begin position="39"/>
        <end position="115"/>
    </location>
</feature>
<dbReference type="SUPFAM" id="SSF75217">
    <property type="entry name" value="alpha/beta knot"/>
    <property type="match status" value="1"/>
</dbReference>
<dbReference type="InterPro" id="IPR013123">
    <property type="entry name" value="SpoU_subst-bd"/>
</dbReference>
<dbReference type="Pfam" id="PF00588">
    <property type="entry name" value="SpoU_methylase"/>
    <property type="match status" value="1"/>
</dbReference>
<dbReference type="FunFam" id="3.40.1280.10:FF:000008">
    <property type="entry name" value="Group 3 RNA methyltransferase TrmH"/>
    <property type="match status" value="1"/>
</dbReference>
<dbReference type="InterPro" id="IPR029064">
    <property type="entry name" value="Ribosomal_eL30-like_sf"/>
</dbReference>
<evidence type="ECO:0000256" key="3">
    <source>
        <dbReference type="ARBA" id="ARBA00022679"/>
    </source>
</evidence>
<feature type="region of interest" description="Disordered" evidence="4">
    <location>
        <begin position="1"/>
        <end position="32"/>
    </location>
</feature>
<keyword evidence="3 6" id="KW-0808">Transferase</keyword>
<dbReference type="HOGENOM" id="CLU_021322_0_1_9"/>
<dbReference type="PANTHER" id="PTHR46429:SF1">
    <property type="entry name" value="23S RRNA (GUANOSINE-2'-O-)-METHYLTRANSFERASE RLMB"/>
    <property type="match status" value="1"/>
</dbReference>
<dbReference type="SUPFAM" id="SSF55315">
    <property type="entry name" value="L30e-like"/>
    <property type="match status" value="1"/>
</dbReference>
<dbReference type="InterPro" id="IPR029028">
    <property type="entry name" value="Alpha/beta_knot_MTases"/>
</dbReference>
<dbReference type="GO" id="GO:0003723">
    <property type="term" value="F:RNA binding"/>
    <property type="evidence" value="ECO:0007669"/>
    <property type="project" value="InterPro"/>
</dbReference>
<dbReference type="InterPro" id="IPR004441">
    <property type="entry name" value="rRNA_MeTrfase_TrmH"/>
</dbReference>
<dbReference type="GO" id="GO:0032259">
    <property type="term" value="P:methylation"/>
    <property type="evidence" value="ECO:0007669"/>
    <property type="project" value="UniProtKB-KW"/>
</dbReference>
<comment type="similarity">
    <text evidence="1">Belongs to the class IV-like SAM-binding methyltransferase superfamily. RNA methyltransferase TrmH family.</text>
</comment>
<proteinExistence type="inferred from homology"/>
<dbReference type="CDD" id="cd18103">
    <property type="entry name" value="SpoU-like_RlmB"/>
    <property type="match status" value="1"/>
</dbReference>
<name>G5GLB6_9FIRM</name>
<comment type="caution">
    <text evidence="6">The sequence shown here is derived from an EMBL/GenBank/DDBJ whole genome shotgun (WGS) entry which is preliminary data.</text>
</comment>
<dbReference type="NCBIfam" id="TIGR00186">
    <property type="entry name" value="rRNA_methyl_3"/>
    <property type="match status" value="1"/>
</dbReference>
<dbReference type="InterPro" id="IPR029026">
    <property type="entry name" value="tRNA_m1G_MTases_N"/>
</dbReference>
<dbReference type="InterPro" id="IPR001537">
    <property type="entry name" value="SpoU_MeTrfase"/>
</dbReference>
<evidence type="ECO:0000259" key="5">
    <source>
        <dbReference type="SMART" id="SM00967"/>
    </source>
</evidence>
<dbReference type="EMBL" id="ACZM01000001">
    <property type="protein sequence ID" value="EHG22661.1"/>
    <property type="molecule type" value="Genomic_DNA"/>
</dbReference>
<dbReference type="PANTHER" id="PTHR46429">
    <property type="entry name" value="23S RRNA (GUANOSINE-2'-O-)-METHYLTRANSFERASE RLMB"/>
    <property type="match status" value="1"/>
</dbReference>
<gene>
    <name evidence="6" type="ORF">HMPREF9334_00046</name>
</gene>
<dbReference type="GO" id="GO:0006396">
    <property type="term" value="P:RNA processing"/>
    <property type="evidence" value="ECO:0007669"/>
    <property type="project" value="InterPro"/>
</dbReference>
<dbReference type="AlphaFoldDB" id="G5GLB6"/>
<dbReference type="GO" id="GO:0005829">
    <property type="term" value="C:cytosol"/>
    <property type="evidence" value="ECO:0007669"/>
    <property type="project" value="TreeGrafter"/>
</dbReference>
<evidence type="ECO:0000256" key="1">
    <source>
        <dbReference type="ARBA" id="ARBA00007228"/>
    </source>
</evidence>
<dbReference type="Gene3D" id="3.30.1330.30">
    <property type="match status" value="1"/>
</dbReference>
<keyword evidence="7" id="KW-1185">Reference proteome</keyword>
<accession>G5GLB6</accession>
<organism evidence="6 7">
    <name type="scientific">Selenomonas infelix ATCC 43532</name>
    <dbReference type="NCBI Taxonomy" id="679201"/>
    <lineage>
        <taxon>Bacteria</taxon>
        <taxon>Bacillati</taxon>
        <taxon>Bacillota</taxon>
        <taxon>Negativicutes</taxon>
        <taxon>Selenomonadales</taxon>
        <taxon>Selenomonadaceae</taxon>
        <taxon>Selenomonas</taxon>
    </lineage>
</organism>
<dbReference type="eggNOG" id="COG0566">
    <property type="taxonomic scope" value="Bacteria"/>
</dbReference>
<evidence type="ECO:0000256" key="4">
    <source>
        <dbReference type="SAM" id="MobiDB-lite"/>
    </source>
</evidence>
<dbReference type="STRING" id="679201.HMPREF9334_00046"/>
<keyword evidence="2 6" id="KW-0489">Methyltransferase</keyword>
<dbReference type="Proteomes" id="UP000004129">
    <property type="component" value="Unassembled WGS sequence"/>
</dbReference>
<protein>
    <submittedName>
        <fullName evidence="6">RNA methyltransferase</fullName>
    </submittedName>
</protein>
<reference evidence="6 7" key="1">
    <citation type="submission" date="2011-08" db="EMBL/GenBank/DDBJ databases">
        <title>The Genome Sequence of Selenomonas infelix ATCC 43532.</title>
        <authorList>
            <consortium name="The Broad Institute Genome Sequencing Platform"/>
            <person name="Earl A."/>
            <person name="Ward D."/>
            <person name="Feldgarden M."/>
            <person name="Gevers D."/>
            <person name="Izard J."/>
            <person name="Blanton J.M."/>
            <person name="Baranova O.V."/>
            <person name="Dewhirst F.E."/>
            <person name="Young S.K."/>
            <person name="Zeng Q."/>
            <person name="Gargeya S."/>
            <person name="Fitzgerald M."/>
            <person name="Haas B."/>
            <person name="Abouelleil A."/>
            <person name="Alvarado L."/>
            <person name="Arachchi H.M."/>
            <person name="Berlin A."/>
            <person name="Brown A."/>
            <person name="Chapman S.B."/>
            <person name="Chen Z."/>
            <person name="Dunbar C."/>
            <person name="Freedman E."/>
            <person name="Gearin G."/>
            <person name="Gellesch M."/>
            <person name="Goldberg J."/>
            <person name="Griggs A."/>
            <person name="Gujja S."/>
            <person name="Heiman D."/>
            <person name="Howarth C."/>
            <person name="Larson L."/>
            <person name="Lui A."/>
            <person name="MacDonald P.J.P."/>
            <person name="Montmayeur A."/>
            <person name="Murphy C."/>
            <person name="Neiman D."/>
            <person name="Pearson M."/>
            <person name="Priest M."/>
            <person name="Roberts A."/>
            <person name="Saif S."/>
            <person name="Shea T."/>
            <person name="Shenoy N."/>
            <person name="Sisk P."/>
            <person name="Stolte C."/>
            <person name="Sykes S."/>
            <person name="Wortman J."/>
            <person name="Nusbaum C."/>
            <person name="Birren B."/>
        </authorList>
    </citation>
    <scope>NUCLEOTIDE SEQUENCE [LARGE SCALE GENOMIC DNA]</scope>
    <source>
        <strain evidence="6 7">ATCC 43532</strain>
    </source>
</reference>
<sequence length="287" mass="30782">MKAKEQRADRRTEKRGEKHAEKHGEKIAETRTAEQPTHILAGRHAIVEAIKAGRGINRILLADGLHGGAVYELRDLARAHGITVDTVGRAKLDAVVPDGVRHQGAIAYVAPVAYVAVEEIIAAARERGEEPLLLLLDGIEDPQNLGALLRTADAAGVHGILLPRRHSVPLTETVARVSAGALEYVPVARIGNVAQTMRALKEQGFWIAGADMAGEETYDRANLTGALVLVIGSEGHGMSRLTRDLCDFTVRLPMHGKINSLNASVAGAILMYEALRQRTAKAAVQHG</sequence>
<evidence type="ECO:0000313" key="7">
    <source>
        <dbReference type="Proteomes" id="UP000004129"/>
    </source>
</evidence>